<dbReference type="AlphaFoldDB" id="A0A822ZCN2"/>
<keyword evidence="2" id="KW-1185">Reference proteome</keyword>
<name>A0A822ZCN2_NELNU</name>
<dbReference type="Proteomes" id="UP000607653">
    <property type="component" value="Unassembled WGS sequence"/>
</dbReference>
<evidence type="ECO:0000313" key="2">
    <source>
        <dbReference type="Proteomes" id="UP000607653"/>
    </source>
</evidence>
<evidence type="ECO:0000313" key="1">
    <source>
        <dbReference type="EMBL" id="DAD42280.1"/>
    </source>
</evidence>
<reference evidence="1 2" key="1">
    <citation type="journal article" date="2020" name="Mol. Biol. Evol.">
        <title>Distinct Expression and Methylation Patterns for Genes with Different Fates following a Single Whole-Genome Duplication in Flowering Plants.</title>
        <authorList>
            <person name="Shi T."/>
            <person name="Rahmani R.S."/>
            <person name="Gugger P.F."/>
            <person name="Wang M."/>
            <person name="Li H."/>
            <person name="Zhang Y."/>
            <person name="Li Z."/>
            <person name="Wang Q."/>
            <person name="Van de Peer Y."/>
            <person name="Marchal K."/>
            <person name="Chen J."/>
        </authorList>
    </citation>
    <scope>NUCLEOTIDE SEQUENCE [LARGE SCALE GENOMIC DNA]</scope>
    <source>
        <tissue evidence="1">Leaf</tissue>
    </source>
</reference>
<dbReference type="EMBL" id="DUZY01000006">
    <property type="protein sequence ID" value="DAD42280.1"/>
    <property type="molecule type" value="Genomic_DNA"/>
</dbReference>
<proteinExistence type="predicted"/>
<sequence length="78" mass="9236">MQGSKYRYTFVHQQRCISTLNDTQLEYYGHRNSTPKHPPSLVNTFPRFQMVLQTVWEAPVKIKHPAEVRVYISDLLPF</sequence>
<gene>
    <name evidence="1" type="ORF">HUJ06_000510</name>
</gene>
<accession>A0A822ZCN2</accession>
<comment type="caution">
    <text evidence="1">The sequence shown here is derived from an EMBL/GenBank/DDBJ whole genome shotgun (WGS) entry which is preliminary data.</text>
</comment>
<protein>
    <submittedName>
        <fullName evidence="1">Uncharacterized protein</fullName>
    </submittedName>
</protein>
<organism evidence="1 2">
    <name type="scientific">Nelumbo nucifera</name>
    <name type="common">Sacred lotus</name>
    <dbReference type="NCBI Taxonomy" id="4432"/>
    <lineage>
        <taxon>Eukaryota</taxon>
        <taxon>Viridiplantae</taxon>
        <taxon>Streptophyta</taxon>
        <taxon>Embryophyta</taxon>
        <taxon>Tracheophyta</taxon>
        <taxon>Spermatophyta</taxon>
        <taxon>Magnoliopsida</taxon>
        <taxon>Proteales</taxon>
        <taxon>Nelumbonaceae</taxon>
        <taxon>Nelumbo</taxon>
    </lineage>
</organism>